<dbReference type="RefSeq" id="WP_090633985.1">
    <property type="nucleotide sequence ID" value="NZ_CVRB01000002.1"/>
</dbReference>
<feature type="transmembrane region" description="Helical" evidence="7">
    <location>
        <begin position="208"/>
        <end position="227"/>
    </location>
</feature>
<feature type="transmembrane region" description="Helical" evidence="7">
    <location>
        <begin position="176"/>
        <end position="201"/>
    </location>
</feature>
<evidence type="ECO:0000313" key="10">
    <source>
        <dbReference type="Proteomes" id="UP000199087"/>
    </source>
</evidence>
<accession>A0A0U1NVY2</accession>
<name>A0A0U1NVY2_9BACI</name>
<evidence type="ECO:0000256" key="4">
    <source>
        <dbReference type="ARBA" id="ARBA00022692"/>
    </source>
</evidence>
<gene>
    <name evidence="9" type="ORF">BN000_02118</name>
</gene>
<feature type="transmembrane region" description="Helical" evidence="7">
    <location>
        <begin position="70"/>
        <end position="92"/>
    </location>
</feature>
<keyword evidence="5 7" id="KW-1133">Transmembrane helix</keyword>
<dbReference type="PROSITE" id="PS50928">
    <property type="entry name" value="ABC_TM1"/>
    <property type="match status" value="1"/>
</dbReference>
<organism evidence="9 10">
    <name type="scientific">Neobacillus massiliamazoniensis</name>
    <dbReference type="NCBI Taxonomy" id="1499688"/>
    <lineage>
        <taxon>Bacteria</taxon>
        <taxon>Bacillati</taxon>
        <taxon>Bacillota</taxon>
        <taxon>Bacilli</taxon>
        <taxon>Bacillales</taxon>
        <taxon>Bacillaceae</taxon>
        <taxon>Neobacillus</taxon>
    </lineage>
</organism>
<evidence type="ECO:0000256" key="1">
    <source>
        <dbReference type="ARBA" id="ARBA00004651"/>
    </source>
</evidence>
<dbReference type="Proteomes" id="UP000199087">
    <property type="component" value="Unassembled WGS sequence"/>
</dbReference>
<feature type="transmembrane region" description="Helical" evidence="7">
    <location>
        <begin position="14"/>
        <end position="35"/>
    </location>
</feature>
<feature type="transmembrane region" description="Helical" evidence="7">
    <location>
        <begin position="233"/>
        <end position="252"/>
    </location>
</feature>
<evidence type="ECO:0000259" key="8">
    <source>
        <dbReference type="PROSITE" id="PS50928"/>
    </source>
</evidence>
<keyword evidence="3" id="KW-1003">Cell membrane</keyword>
<dbReference type="OrthoDB" id="358217at2"/>
<keyword evidence="6 7" id="KW-0472">Membrane</keyword>
<keyword evidence="10" id="KW-1185">Reference proteome</keyword>
<feature type="domain" description="ABC transmembrane type-1" evidence="8">
    <location>
        <begin position="70"/>
        <end position="253"/>
    </location>
</feature>
<keyword evidence="2 7" id="KW-0813">Transport</keyword>
<evidence type="ECO:0000256" key="3">
    <source>
        <dbReference type="ARBA" id="ARBA00022475"/>
    </source>
</evidence>
<dbReference type="InterPro" id="IPR000515">
    <property type="entry name" value="MetI-like"/>
</dbReference>
<dbReference type="InterPro" id="IPR035906">
    <property type="entry name" value="MetI-like_sf"/>
</dbReference>
<evidence type="ECO:0000256" key="7">
    <source>
        <dbReference type="RuleBase" id="RU363032"/>
    </source>
</evidence>
<dbReference type="GO" id="GO:0055085">
    <property type="term" value="P:transmembrane transport"/>
    <property type="evidence" value="ECO:0007669"/>
    <property type="project" value="InterPro"/>
</dbReference>
<protein>
    <submittedName>
        <fullName evidence="9">Phosphonate ABC transporter, inner membrane subunit</fullName>
    </submittedName>
</protein>
<evidence type="ECO:0000256" key="5">
    <source>
        <dbReference type="ARBA" id="ARBA00022989"/>
    </source>
</evidence>
<dbReference type="Gene3D" id="1.10.3720.10">
    <property type="entry name" value="MetI-like"/>
    <property type="match status" value="1"/>
</dbReference>
<comment type="subcellular location">
    <subcellularLocation>
        <location evidence="1 7">Cell membrane</location>
        <topology evidence="1 7">Multi-pass membrane protein</topology>
    </subcellularLocation>
</comment>
<evidence type="ECO:0000256" key="6">
    <source>
        <dbReference type="ARBA" id="ARBA00023136"/>
    </source>
</evidence>
<dbReference type="CDD" id="cd06261">
    <property type="entry name" value="TM_PBP2"/>
    <property type="match status" value="1"/>
</dbReference>
<evidence type="ECO:0000256" key="2">
    <source>
        <dbReference type="ARBA" id="ARBA00022448"/>
    </source>
</evidence>
<dbReference type="STRING" id="1499688.BN000_02118"/>
<dbReference type="SUPFAM" id="SSF161098">
    <property type="entry name" value="MetI-like"/>
    <property type="match status" value="1"/>
</dbReference>
<dbReference type="EMBL" id="CVRB01000002">
    <property type="protein sequence ID" value="CRK82197.1"/>
    <property type="molecule type" value="Genomic_DNA"/>
</dbReference>
<dbReference type="PANTHER" id="PTHR30043:SF1">
    <property type="entry name" value="ABC TRANSPORT SYSTEM PERMEASE PROTEIN P69"/>
    <property type="match status" value="1"/>
</dbReference>
<evidence type="ECO:0000313" key="9">
    <source>
        <dbReference type="EMBL" id="CRK82197.1"/>
    </source>
</evidence>
<dbReference type="GO" id="GO:0005886">
    <property type="term" value="C:plasma membrane"/>
    <property type="evidence" value="ECO:0007669"/>
    <property type="project" value="UniProtKB-SubCell"/>
</dbReference>
<comment type="similarity">
    <text evidence="7">Belongs to the binding-protein-dependent transport system permease family.</text>
</comment>
<dbReference type="Pfam" id="PF00528">
    <property type="entry name" value="BPD_transp_1"/>
    <property type="match status" value="1"/>
</dbReference>
<dbReference type="AlphaFoldDB" id="A0A0U1NVY2"/>
<reference evidence="10" key="1">
    <citation type="submission" date="2015-05" db="EMBL/GenBank/DDBJ databases">
        <authorList>
            <person name="Urmite Genomes"/>
        </authorList>
    </citation>
    <scope>NUCLEOTIDE SEQUENCE [LARGE SCALE GENOMIC DNA]</scope>
    <source>
        <strain evidence="10">LF1</strain>
    </source>
</reference>
<dbReference type="PANTHER" id="PTHR30043">
    <property type="entry name" value="PHOSPHONATES TRANSPORT SYSTEM PERMEASE PROTEIN"/>
    <property type="match status" value="1"/>
</dbReference>
<sequence length="261" mass="28681">MQADVFLTKKIRSLVFILLLAAVTFIAVVITEFNFAKGLSSVPKALVWSFSNFYPDANAMKKLPNIMDKLQQTVLVSIAATTVASILAFFFAVAGSTATGFNPFLSKISRGIATIFRNIDIAAWSMILLFSFGQSALTGYFALFFGSFGFMTRAFIESIDEVSSSSVEALRATGAGYFSIIFQSVIPSTIPQLISWILFMIETNIRNSAIVGILTGTGIGFAFNLYYKNLDYHSASLVVIAIILTIFIIEWVSNFIRRVIL</sequence>
<proteinExistence type="inferred from homology"/>
<keyword evidence="4 7" id="KW-0812">Transmembrane</keyword>